<dbReference type="EMBL" id="CP000390">
    <property type="protein sequence ID" value="ABG63210.1"/>
    <property type="molecule type" value="Genomic_DNA"/>
</dbReference>
<gene>
    <name evidence="1" type="ordered locus">Meso_1817</name>
</gene>
<proteinExistence type="predicted"/>
<sequence precursor="true">MREFGKFYIMLISLLCSGCVSTESFLKPESPEWFSYARPETISAYYANRCATYGFRSGTGGMAECIRREAAAARSKNAVFGTITEVRKIASGHNADDDWDF</sequence>
<reference evidence="1" key="1">
    <citation type="submission" date="2006-06" db="EMBL/GenBank/DDBJ databases">
        <title>Complete sequence of chromosome of Chelativorans sp. BNC1.</title>
        <authorList>
            <consortium name="US DOE Joint Genome Institute"/>
            <person name="Copeland A."/>
            <person name="Lucas S."/>
            <person name="Lapidus A."/>
            <person name="Barry K."/>
            <person name="Detter J.C."/>
            <person name="Glavina del Rio T."/>
            <person name="Hammon N."/>
            <person name="Israni S."/>
            <person name="Dalin E."/>
            <person name="Tice H."/>
            <person name="Pitluck S."/>
            <person name="Chertkov O."/>
            <person name="Brettin T."/>
            <person name="Bruce D."/>
            <person name="Han C."/>
            <person name="Tapia R."/>
            <person name="Gilna P."/>
            <person name="Schmutz J."/>
            <person name="Larimer F."/>
            <person name="Land M."/>
            <person name="Hauser L."/>
            <person name="Kyrpides N."/>
            <person name="Mikhailova N."/>
            <person name="Richardson P."/>
        </authorList>
    </citation>
    <scope>NUCLEOTIDE SEQUENCE</scope>
    <source>
        <strain evidence="1">BNC1</strain>
    </source>
</reference>
<accession>Q11HB5</accession>
<protein>
    <submittedName>
        <fullName evidence="1">Uncharacterized protein</fullName>
    </submittedName>
</protein>
<dbReference type="KEGG" id="mes:Meso_1817"/>
<dbReference type="AlphaFoldDB" id="Q11HB5"/>
<dbReference type="HOGENOM" id="CLU_2286449_0_0_5"/>
<organism evidence="1">
    <name type="scientific">Chelativorans sp. (strain BNC1)</name>
    <dbReference type="NCBI Taxonomy" id="266779"/>
    <lineage>
        <taxon>Bacteria</taxon>
        <taxon>Pseudomonadati</taxon>
        <taxon>Pseudomonadota</taxon>
        <taxon>Alphaproteobacteria</taxon>
        <taxon>Hyphomicrobiales</taxon>
        <taxon>Phyllobacteriaceae</taxon>
        <taxon>Chelativorans</taxon>
    </lineage>
</organism>
<evidence type="ECO:0000313" key="1">
    <source>
        <dbReference type="EMBL" id="ABG63210.1"/>
    </source>
</evidence>
<name>Q11HB5_CHESB</name>